<protein>
    <submittedName>
        <fullName evidence="5">DNA-binding CsgD family transcriptional regulator</fullName>
    </submittedName>
</protein>
<keyword evidence="2 5" id="KW-0238">DNA-binding</keyword>
<proteinExistence type="predicted"/>
<organism evidence="5 6">
    <name type="scientific">Arthrobacter stackebrandtii</name>
    <dbReference type="NCBI Taxonomy" id="272161"/>
    <lineage>
        <taxon>Bacteria</taxon>
        <taxon>Bacillati</taxon>
        <taxon>Actinomycetota</taxon>
        <taxon>Actinomycetes</taxon>
        <taxon>Micrococcales</taxon>
        <taxon>Micrococcaceae</taxon>
        <taxon>Arthrobacter</taxon>
    </lineage>
</organism>
<keyword evidence="3" id="KW-0804">Transcription</keyword>
<dbReference type="InterPro" id="IPR016032">
    <property type="entry name" value="Sig_transdc_resp-reg_C-effctor"/>
</dbReference>
<dbReference type="PANTHER" id="PTHR44688">
    <property type="entry name" value="DNA-BINDING TRANSCRIPTIONAL ACTIVATOR DEVR_DOSR"/>
    <property type="match status" value="1"/>
</dbReference>
<evidence type="ECO:0000256" key="3">
    <source>
        <dbReference type="ARBA" id="ARBA00023163"/>
    </source>
</evidence>
<dbReference type="PANTHER" id="PTHR44688:SF16">
    <property type="entry name" value="DNA-BINDING TRANSCRIPTIONAL ACTIVATOR DEVR_DOSR"/>
    <property type="match status" value="1"/>
</dbReference>
<accession>A0ABS4YYI0</accession>
<dbReference type="Pfam" id="PF00196">
    <property type="entry name" value="GerE"/>
    <property type="match status" value="1"/>
</dbReference>
<dbReference type="InterPro" id="IPR000792">
    <property type="entry name" value="Tscrpt_reg_LuxR_C"/>
</dbReference>
<keyword evidence="1" id="KW-0805">Transcription regulation</keyword>
<dbReference type="RefSeq" id="WP_342591240.1">
    <property type="nucleotide sequence ID" value="NZ_JAGIOI010000001.1"/>
</dbReference>
<dbReference type="EMBL" id="JAGIOI010000001">
    <property type="protein sequence ID" value="MBP2413796.1"/>
    <property type="molecule type" value="Genomic_DNA"/>
</dbReference>
<dbReference type="Proteomes" id="UP000711614">
    <property type="component" value="Unassembled WGS sequence"/>
</dbReference>
<dbReference type="CDD" id="cd06170">
    <property type="entry name" value="LuxR_C_like"/>
    <property type="match status" value="1"/>
</dbReference>
<dbReference type="InterPro" id="IPR036388">
    <property type="entry name" value="WH-like_DNA-bd_sf"/>
</dbReference>
<reference evidence="5 6" key="1">
    <citation type="submission" date="2021-03" db="EMBL/GenBank/DDBJ databases">
        <title>Sequencing the genomes of 1000 actinobacteria strains.</title>
        <authorList>
            <person name="Klenk H.-P."/>
        </authorList>
    </citation>
    <scope>NUCLEOTIDE SEQUENCE [LARGE SCALE GENOMIC DNA]</scope>
    <source>
        <strain evidence="5 6">DSM 16005</strain>
    </source>
</reference>
<evidence type="ECO:0000256" key="1">
    <source>
        <dbReference type="ARBA" id="ARBA00023015"/>
    </source>
</evidence>
<name>A0ABS4YYI0_9MICC</name>
<evidence type="ECO:0000313" key="6">
    <source>
        <dbReference type="Proteomes" id="UP000711614"/>
    </source>
</evidence>
<comment type="caution">
    <text evidence="5">The sequence shown here is derived from an EMBL/GenBank/DDBJ whole genome shotgun (WGS) entry which is preliminary data.</text>
</comment>
<dbReference type="Gene3D" id="1.10.10.10">
    <property type="entry name" value="Winged helix-like DNA-binding domain superfamily/Winged helix DNA-binding domain"/>
    <property type="match status" value="1"/>
</dbReference>
<dbReference type="PROSITE" id="PS50043">
    <property type="entry name" value="HTH_LUXR_2"/>
    <property type="match status" value="1"/>
</dbReference>
<dbReference type="SUPFAM" id="SSF46894">
    <property type="entry name" value="C-terminal effector domain of the bipartite response regulators"/>
    <property type="match status" value="1"/>
</dbReference>
<keyword evidence="6" id="KW-1185">Reference proteome</keyword>
<evidence type="ECO:0000313" key="5">
    <source>
        <dbReference type="EMBL" id="MBP2413796.1"/>
    </source>
</evidence>
<evidence type="ECO:0000259" key="4">
    <source>
        <dbReference type="PROSITE" id="PS50043"/>
    </source>
</evidence>
<evidence type="ECO:0000256" key="2">
    <source>
        <dbReference type="ARBA" id="ARBA00023125"/>
    </source>
</evidence>
<dbReference type="GO" id="GO:0003677">
    <property type="term" value="F:DNA binding"/>
    <property type="evidence" value="ECO:0007669"/>
    <property type="project" value="UniProtKB-KW"/>
</dbReference>
<sequence>MPWPEAPAPLHGLLPHSLSLISLTPREQLILATLSVTGDRAKIARNHFVSLNTVKSQLRSLYKKLGVTSREEALLVAHREHLF</sequence>
<dbReference type="SMART" id="SM00421">
    <property type="entry name" value="HTH_LUXR"/>
    <property type="match status" value="1"/>
</dbReference>
<feature type="domain" description="HTH luxR-type" evidence="4">
    <location>
        <begin position="16"/>
        <end position="81"/>
    </location>
</feature>
<gene>
    <name evidence="5" type="ORF">JOF48_002595</name>
</gene>